<evidence type="ECO:0000256" key="17">
    <source>
        <dbReference type="ARBA" id="ARBA00060129"/>
    </source>
</evidence>
<dbReference type="GeneTree" id="ENSGT00940000167517"/>
<evidence type="ECO:0000256" key="8">
    <source>
        <dbReference type="ARBA" id="ARBA00023018"/>
    </source>
</evidence>
<name>A0A671W4D1_SPAAU</name>
<dbReference type="Gene3D" id="3.40.50.20">
    <property type="match status" value="1"/>
</dbReference>
<reference evidence="21" key="2">
    <citation type="submission" date="2025-08" db="UniProtKB">
        <authorList>
            <consortium name="Ensembl"/>
        </authorList>
    </citation>
    <scope>IDENTIFICATION</scope>
</reference>
<dbReference type="SUPFAM" id="SSF56059">
    <property type="entry name" value="Glutathione synthetase ATP-binding domain-like"/>
    <property type="match status" value="1"/>
</dbReference>
<feature type="region of interest" description="Disordered" evidence="18">
    <location>
        <begin position="1"/>
        <end position="97"/>
    </location>
</feature>
<dbReference type="Pfam" id="PF02750">
    <property type="entry name" value="Synapsin_C"/>
    <property type="match status" value="1"/>
</dbReference>
<feature type="compositionally biased region" description="Pro residues" evidence="18">
    <location>
        <begin position="28"/>
        <end position="38"/>
    </location>
</feature>
<evidence type="ECO:0000256" key="10">
    <source>
        <dbReference type="ARBA" id="ARBA00023180"/>
    </source>
</evidence>
<feature type="compositionally biased region" description="Low complexity" evidence="18">
    <location>
        <begin position="727"/>
        <end position="736"/>
    </location>
</feature>
<evidence type="ECO:0000256" key="11">
    <source>
        <dbReference type="ARBA" id="ARBA00023203"/>
    </source>
</evidence>
<evidence type="ECO:0000259" key="19">
    <source>
        <dbReference type="Pfam" id="PF02078"/>
    </source>
</evidence>
<feature type="domain" description="Synapsin ATP-binding" evidence="20">
    <location>
        <begin position="237"/>
        <end position="439"/>
    </location>
</feature>
<feature type="compositionally biased region" description="Low complexity" evidence="18">
    <location>
        <begin position="750"/>
        <end position="764"/>
    </location>
</feature>
<feature type="compositionally biased region" description="Low complexity" evidence="18">
    <location>
        <begin position="81"/>
        <end position="97"/>
    </location>
</feature>
<evidence type="ECO:0000313" key="22">
    <source>
        <dbReference type="Proteomes" id="UP000472265"/>
    </source>
</evidence>
<evidence type="ECO:0000313" key="21">
    <source>
        <dbReference type="Ensembl" id="ENSSAUP00010031516.1"/>
    </source>
</evidence>
<evidence type="ECO:0000256" key="4">
    <source>
        <dbReference type="ARBA" id="ARBA00017852"/>
    </source>
</evidence>
<sequence>MNFLRRRLSDSSFMSNLPNGYMTDLQRPDPPAPVPPTASSPSQQGAPPATAPAPAQSPTKAPAPSQAPASSPASQERRLSQLAQQPQQAQSSSSSGGSSGFFSSFSSITNAVKQTAASAAGFVEQSAPSPSLSKKFKILLVIDEPQHEWAKVFRGKKVLGDYDIKVEQAEFSEVNLVSHSNSTCNVDMQVIRGGTKVVRSFKPDFVLVRQHAFSMAQNEDFRNLIIGLQYAGIPSVNSLDSIYNLCDKPWAFSQLINNQKRLGSDKFPLIDQTFYPNYKDMITTPSFPVVVKIGHAHSGMGKVKVDNVSDFQDIASVVAITQTYCTTEPFIDAKYDIRVQKIGADYKAYMRTSISGNWKSNTGSAMLEQVAMTDKYKLWVDTCAEIFGGLDICAVKAICGKDGNDYITEVVGSSMQLIGDHQVEDRQLISEVVHAKMNQALVTRSASVSRSPARSPQGQKPTTVQPQQSAALKEGLADPNRTSGQRPQPQGAPVKSQSVEQSSESAKRASEPVPKPVQAQKPGPGPAQKPVQAQKPGPIQRAGSVNKPPVPRPPPMTRAPSVTKSSSSAPAKASPSSPAKASPSSPKAAAAAPASPPTKAAAPAAAAAPPSASPPAPTPAPATPPAAAPTTEQPKPQPQGSPSPAPGKPKELPPKPTPPAKPIPPVRRNSKPQIQPKPQTPPLPKALPKPQPAAEAPAPTQASDAASAPAPAQVQSPAKVSQSPTNVQSPAKAQPQAKPPSPSPNPEPVPAEAAAAPAEGQASVDEQPGSQQKTHPLLNKSQSLTNAFNAFSDSSFFRGVSSSGGDGQEEAKAETIRNLRKSFASLFSD</sequence>
<proteinExistence type="inferred from homology"/>
<dbReference type="OMA" id="HEWGKVF"/>
<organism evidence="21 22">
    <name type="scientific">Sparus aurata</name>
    <name type="common">Gilthead sea bream</name>
    <dbReference type="NCBI Taxonomy" id="8175"/>
    <lineage>
        <taxon>Eukaryota</taxon>
        <taxon>Metazoa</taxon>
        <taxon>Chordata</taxon>
        <taxon>Craniata</taxon>
        <taxon>Vertebrata</taxon>
        <taxon>Euteleostomi</taxon>
        <taxon>Actinopterygii</taxon>
        <taxon>Neopterygii</taxon>
        <taxon>Teleostei</taxon>
        <taxon>Neoteleostei</taxon>
        <taxon>Acanthomorphata</taxon>
        <taxon>Eupercaria</taxon>
        <taxon>Spariformes</taxon>
        <taxon>Sparidae</taxon>
        <taxon>Sparus</taxon>
    </lineage>
</organism>
<evidence type="ECO:0000256" key="14">
    <source>
        <dbReference type="ARBA" id="ARBA00029646"/>
    </source>
</evidence>
<dbReference type="FunFam" id="3.40.50.20:FF:000008">
    <property type="entry name" value="Synapsin III"/>
    <property type="match status" value="1"/>
</dbReference>
<keyword evidence="22" id="KW-1185">Reference proteome</keyword>
<evidence type="ECO:0000256" key="7">
    <source>
        <dbReference type="ARBA" id="ARBA00022737"/>
    </source>
</evidence>
<dbReference type="PRINTS" id="PR01368">
    <property type="entry name" value="SYNAPSIN"/>
</dbReference>
<dbReference type="AlphaFoldDB" id="A0A671W4D1"/>
<dbReference type="PANTHER" id="PTHR10841:SF20">
    <property type="entry name" value="SYNAPSIN-2"/>
    <property type="match status" value="1"/>
</dbReference>
<evidence type="ECO:0000256" key="12">
    <source>
        <dbReference type="ARBA" id="ARBA00023273"/>
    </source>
</evidence>
<dbReference type="Ensembl" id="ENSSAUT00010033218.1">
    <property type="protein sequence ID" value="ENSSAUP00010031516.1"/>
    <property type="gene ID" value="ENSSAUG00010013419.1"/>
</dbReference>
<dbReference type="PROSITE" id="PS00415">
    <property type="entry name" value="SYNAPSIN_1"/>
    <property type="match status" value="1"/>
</dbReference>
<evidence type="ECO:0000256" key="2">
    <source>
        <dbReference type="ARBA" id="ARBA00004555"/>
    </source>
</evidence>
<keyword evidence="13" id="KW-0968">Cytoplasmic vesicle</keyword>
<keyword evidence="10" id="KW-0325">Glycoprotein</keyword>
<evidence type="ECO:0000259" key="20">
    <source>
        <dbReference type="Pfam" id="PF02750"/>
    </source>
</evidence>
<feature type="compositionally biased region" description="Pro residues" evidence="18">
    <location>
        <begin position="548"/>
        <end position="557"/>
    </location>
</feature>
<keyword evidence="12" id="KW-0966">Cell projection</keyword>
<feature type="domain" description="Synapsin pre-ATP-grasp" evidence="19">
    <location>
        <begin position="134"/>
        <end position="235"/>
    </location>
</feature>
<dbReference type="Gene3D" id="3.30.1490.20">
    <property type="entry name" value="ATP-grasp fold, A domain"/>
    <property type="match status" value="1"/>
</dbReference>
<keyword evidence="8" id="KW-0770">Synapse</keyword>
<dbReference type="Pfam" id="PF10581">
    <property type="entry name" value="Synapsin_N"/>
    <property type="match status" value="1"/>
</dbReference>
<feature type="compositionally biased region" description="Pro residues" evidence="18">
    <location>
        <begin position="611"/>
        <end position="627"/>
    </location>
</feature>
<evidence type="ECO:0000256" key="16">
    <source>
        <dbReference type="ARBA" id="ARBA00046960"/>
    </source>
</evidence>
<feature type="compositionally biased region" description="Low complexity" evidence="18">
    <location>
        <begin position="559"/>
        <end position="610"/>
    </location>
</feature>
<dbReference type="SUPFAM" id="SSF52440">
    <property type="entry name" value="PreATP-grasp domain"/>
    <property type="match status" value="1"/>
</dbReference>
<gene>
    <name evidence="21" type="primary">syn2b</name>
</gene>
<keyword evidence="6" id="KW-0597">Phosphoprotein</keyword>
<evidence type="ECO:0000256" key="9">
    <source>
        <dbReference type="ARBA" id="ARBA00023034"/>
    </source>
</evidence>
<feature type="compositionally biased region" description="Polar residues" evidence="18">
    <location>
        <begin position="768"/>
        <end position="781"/>
    </location>
</feature>
<dbReference type="GO" id="GO:0030672">
    <property type="term" value="C:synaptic vesicle membrane"/>
    <property type="evidence" value="ECO:0007669"/>
    <property type="project" value="TreeGrafter"/>
</dbReference>
<dbReference type="GO" id="GO:0007269">
    <property type="term" value="P:neurotransmitter secretion"/>
    <property type="evidence" value="ECO:0007669"/>
    <property type="project" value="InterPro"/>
</dbReference>
<dbReference type="InParanoid" id="A0A671W4D1"/>
<dbReference type="InterPro" id="IPR001359">
    <property type="entry name" value="Synapsin"/>
</dbReference>
<keyword evidence="7" id="KW-0677">Repeat</keyword>
<dbReference type="Pfam" id="PF02078">
    <property type="entry name" value="Synapsin"/>
    <property type="match status" value="1"/>
</dbReference>
<dbReference type="OrthoDB" id="10249572at2759"/>
<dbReference type="Gene3D" id="3.30.470.20">
    <property type="entry name" value="ATP-grasp fold, B domain"/>
    <property type="match status" value="1"/>
</dbReference>
<dbReference type="InterPro" id="IPR019735">
    <property type="entry name" value="Synapsin_CS"/>
</dbReference>
<feature type="compositionally biased region" description="Low complexity" evidence="18">
    <location>
        <begin position="39"/>
        <end position="74"/>
    </location>
</feature>
<evidence type="ECO:0000256" key="13">
    <source>
        <dbReference type="ARBA" id="ARBA00023329"/>
    </source>
</evidence>
<dbReference type="GO" id="GO:0005524">
    <property type="term" value="F:ATP binding"/>
    <property type="evidence" value="ECO:0007669"/>
    <property type="project" value="InterPro"/>
</dbReference>
<accession>A0A671W4D1</accession>
<dbReference type="FunFam" id="3.30.470.20:FF:000011">
    <property type="entry name" value="Synapsin I"/>
    <property type="match status" value="1"/>
</dbReference>
<dbReference type="FunCoup" id="A0A671W4D1">
    <property type="interactions" value="121"/>
</dbReference>
<dbReference type="PANTHER" id="PTHR10841">
    <property type="entry name" value="SYNAPSIN"/>
    <property type="match status" value="1"/>
</dbReference>
<evidence type="ECO:0000256" key="3">
    <source>
        <dbReference type="ARBA" id="ARBA00008243"/>
    </source>
</evidence>
<dbReference type="InterPro" id="IPR020897">
    <property type="entry name" value="Synapsin_pre-ATP-grasp_dom"/>
</dbReference>
<keyword evidence="11" id="KW-0009">Actin-binding</keyword>
<evidence type="ECO:0000256" key="5">
    <source>
        <dbReference type="ARBA" id="ARBA00022481"/>
    </source>
</evidence>
<reference evidence="21" key="3">
    <citation type="submission" date="2025-09" db="UniProtKB">
        <authorList>
            <consortium name="Ensembl"/>
        </authorList>
    </citation>
    <scope>IDENTIFICATION</scope>
</reference>
<keyword evidence="5" id="KW-0488">Methylation</keyword>
<feature type="compositionally biased region" description="Low complexity" evidence="18">
    <location>
        <begin position="494"/>
        <end position="504"/>
    </location>
</feature>
<dbReference type="FunFam" id="3.30.1490.20:FF:000008">
    <property type="entry name" value="Synapsin I"/>
    <property type="match status" value="1"/>
</dbReference>
<feature type="compositionally biased region" description="Low complexity" evidence="18">
    <location>
        <begin position="692"/>
        <end position="719"/>
    </location>
</feature>
<dbReference type="InterPro" id="IPR016185">
    <property type="entry name" value="PreATP-grasp_dom_sf"/>
</dbReference>
<reference evidence="21" key="1">
    <citation type="submission" date="2021-04" db="EMBL/GenBank/DDBJ databases">
        <authorList>
            <consortium name="Wellcome Sanger Institute Data Sharing"/>
        </authorList>
    </citation>
    <scope>NUCLEOTIDE SEQUENCE [LARGE SCALE GENOMIC DNA]</scope>
</reference>
<protein>
    <recommendedName>
        <fullName evidence="4">Synapsin-1</fullName>
    </recommendedName>
    <alternativeName>
        <fullName evidence="14">Synapsin I</fullName>
    </alternativeName>
</protein>
<dbReference type="InterPro" id="IPR013815">
    <property type="entry name" value="ATP_grasp_subdomain_1"/>
</dbReference>
<feature type="compositionally biased region" description="Pro residues" evidence="18">
    <location>
        <begin position="654"/>
        <end position="665"/>
    </location>
</feature>
<comment type="subunit">
    <text evidence="16">Homodimer. Can form oligomers with SYN2. Interacts with CAPON. Forms a ternary complex with NOS1. Isoform Ib interacts with PRNP.</text>
</comment>
<dbReference type="GO" id="GO:0003779">
    <property type="term" value="F:actin binding"/>
    <property type="evidence" value="ECO:0007669"/>
    <property type="project" value="UniProtKB-KW"/>
</dbReference>
<feature type="compositionally biased region" description="Pro residues" evidence="18">
    <location>
        <begin position="737"/>
        <end position="749"/>
    </location>
</feature>
<comment type="subcellular location">
    <subcellularLocation>
        <location evidence="1">Cytoplasmic vesicle</location>
        <location evidence="1">Secretory vesicle</location>
    </subcellularLocation>
    <subcellularLocation>
        <location evidence="2">Golgi apparatus</location>
    </subcellularLocation>
    <subcellularLocation>
        <location evidence="15">Presynapse</location>
    </subcellularLocation>
</comment>
<comment type="function">
    <text evidence="17">Neuronal phosphoprotein that coats synaptic vesicles, and binds to the cytoskeleton. Acts as a regulator of synaptic vesicles trafficking, involved in the control of neurotransmitter release at the pre-synaptic terminal. Also involved in the regulation of axon outgrowth and synaptogenesis. The complex formed with NOS1 and CAPON proteins is necessary for specific nitric-oxid functions at a presynaptic level.</text>
</comment>
<keyword evidence="9" id="KW-0333">Golgi apparatus</keyword>
<evidence type="ECO:0000256" key="1">
    <source>
        <dbReference type="ARBA" id="ARBA00004398"/>
    </source>
</evidence>
<feature type="region of interest" description="Disordered" evidence="18">
    <location>
        <begin position="443"/>
        <end position="781"/>
    </location>
</feature>
<feature type="compositionally biased region" description="Low complexity" evidence="18">
    <location>
        <begin position="444"/>
        <end position="456"/>
    </location>
</feature>
<dbReference type="PROSITE" id="PS00416">
    <property type="entry name" value="SYNAPSIN_2"/>
    <property type="match status" value="1"/>
</dbReference>
<feature type="compositionally biased region" description="Pro residues" evidence="18">
    <location>
        <begin position="678"/>
        <end position="691"/>
    </location>
</feature>
<dbReference type="InterPro" id="IPR019736">
    <property type="entry name" value="Synapsin_P_site"/>
</dbReference>
<evidence type="ECO:0000256" key="15">
    <source>
        <dbReference type="ARBA" id="ARBA00034106"/>
    </source>
</evidence>
<evidence type="ECO:0000256" key="6">
    <source>
        <dbReference type="ARBA" id="ARBA00022553"/>
    </source>
</evidence>
<evidence type="ECO:0000256" key="18">
    <source>
        <dbReference type="SAM" id="MobiDB-lite"/>
    </source>
</evidence>
<dbReference type="GO" id="GO:0005794">
    <property type="term" value="C:Golgi apparatus"/>
    <property type="evidence" value="ECO:0007669"/>
    <property type="project" value="UniProtKB-SubCell"/>
</dbReference>
<dbReference type="InterPro" id="IPR020898">
    <property type="entry name" value="Synapsin_ATP-bd_dom"/>
</dbReference>
<feature type="compositionally biased region" description="Pro residues" evidence="18">
    <location>
        <begin position="635"/>
        <end position="647"/>
    </location>
</feature>
<feature type="compositionally biased region" description="Polar residues" evidence="18">
    <location>
        <begin position="457"/>
        <end position="470"/>
    </location>
</feature>
<comment type="similarity">
    <text evidence="3">Belongs to the synapsin family.</text>
</comment>
<dbReference type="Proteomes" id="UP000472265">
    <property type="component" value="Chromosome 6"/>
</dbReference>